<comment type="cofactor">
    <cofactor evidence="1 3">
        <name>a divalent metal cation</name>
        <dbReference type="ChEBI" id="CHEBI:60240"/>
    </cofactor>
</comment>
<evidence type="ECO:0000256" key="3">
    <source>
        <dbReference type="HAMAP-Rule" id="MF_00528"/>
    </source>
</evidence>
<dbReference type="HOGENOM" id="CLU_040416_0_0_2"/>
<dbReference type="NCBIfam" id="TIGR00172">
    <property type="entry name" value="maf"/>
    <property type="match status" value="1"/>
</dbReference>
<keyword evidence="2 3" id="KW-0378">Hydrolase</keyword>
<dbReference type="GO" id="GO:0009117">
    <property type="term" value="P:nucleotide metabolic process"/>
    <property type="evidence" value="ECO:0007669"/>
    <property type="project" value="UniProtKB-KW"/>
</dbReference>
<dbReference type="CDD" id="cd00555">
    <property type="entry name" value="Maf"/>
    <property type="match status" value="1"/>
</dbReference>
<dbReference type="AlphaFoldDB" id="D5E7G5"/>
<dbReference type="InterPro" id="IPR003697">
    <property type="entry name" value="Maf-like"/>
</dbReference>
<dbReference type="STRING" id="547558.Mmah_1607"/>
<comment type="function">
    <text evidence="3">Nucleoside triphosphate pyrophosphatase that hydrolyzes dTTP and UTP. May have a dual role in cell division arrest and in preventing the incorporation of modified nucleotides into cellular nucleic acids.</text>
</comment>
<dbReference type="PANTHER" id="PTHR43213">
    <property type="entry name" value="BIFUNCTIONAL DTTP/UTP PYROPHOSPHATASE/METHYLTRANSFERASE PROTEIN-RELATED"/>
    <property type="match status" value="1"/>
</dbReference>
<name>D5E7G5_METMS</name>
<protein>
    <recommendedName>
        <fullName evidence="3">dTTP/UTP pyrophosphatase</fullName>
        <shortName evidence="3">dTTPase/UTPase</shortName>
        <ecNumber evidence="3">3.6.1.9</ecNumber>
    </recommendedName>
    <alternativeName>
        <fullName evidence="3">Nucleoside triphosphate pyrophosphatase</fullName>
    </alternativeName>
    <alternativeName>
        <fullName evidence="3">Nucleotide pyrophosphatase</fullName>
        <shortName evidence="3">Nucleotide PPase</shortName>
    </alternativeName>
</protein>
<sequence>MRRIILASTSPRRRELLTQLIGDNFQVIPSAYNELMVEGLDPASRVLQHALEKGRDVAAKYPDSVIIAADTGISCGGKFLGKPAGKEDAISMLGMMSGRTVEVLTGIVVIDSENGIEESDIISTQVEMTNLSREEIIAYVKTGEPMGKAGAFAIQGLGAVLVEKIEGDFCNVVGLPLFRLSQMLKNKGVDVFGLMQADA</sequence>
<dbReference type="GO" id="GO:0036218">
    <property type="term" value="F:dTTP diphosphatase activity"/>
    <property type="evidence" value="ECO:0007669"/>
    <property type="project" value="RHEA"/>
</dbReference>
<dbReference type="RefSeq" id="WP_013038045.1">
    <property type="nucleotide sequence ID" value="NC_014002.1"/>
</dbReference>
<keyword evidence="3" id="KW-0963">Cytoplasm</keyword>
<dbReference type="HAMAP" id="MF_00528">
    <property type="entry name" value="Maf"/>
    <property type="match status" value="1"/>
</dbReference>
<feature type="site" description="Important for substrate specificity" evidence="3">
    <location>
        <position position="155"/>
    </location>
</feature>
<accession>D5E7G5</accession>
<dbReference type="Pfam" id="PF02545">
    <property type="entry name" value="Maf"/>
    <property type="match status" value="1"/>
</dbReference>
<evidence type="ECO:0000313" key="4">
    <source>
        <dbReference type="EMBL" id="ADE37103.1"/>
    </source>
</evidence>
<dbReference type="PANTHER" id="PTHR43213:SF5">
    <property type="entry name" value="BIFUNCTIONAL DTTP_UTP PYROPHOSPHATASE_METHYLTRANSFERASE PROTEIN-RELATED"/>
    <property type="match status" value="1"/>
</dbReference>
<dbReference type="GO" id="GO:0005737">
    <property type="term" value="C:cytoplasm"/>
    <property type="evidence" value="ECO:0007669"/>
    <property type="project" value="UniProtKB-SubCell"/>
</dbReference>
<reference evidence="4 5" key="1">
    <citation type="submission" date="2010-03" db="EMBL/GenBank/DDBJ databases">
        <title>The complete genome of Methanohalophilus mahii DSM 5219.</title>
        <authorList>
            <consortium name="US DOE Joint Genome Institute (JGI-PGF)"/>
            <person name="Lucas S."/>
            <person name="Copeland A."/>
            <person name="Lapidus A."/>
            <person name="Glavina del Rio T."/>
            <person name="Dalin E."/>
            <person name="Tice H."/>
            <person name="Bruce D."/>
            <person name="Goodwin L."/>
            <person name="Pitluck S."/>
            <person name="Kyrpides N."/>
            <person name="Mavromatis K."/>
            <person name="Ivanova N."/>
            <person name="Lykidis A."/>
            <person name="Saunders E."/>
            <person name="Brettin T."/>
            <person name="Detter J.C."/>
            <person name="Han C."/>
            <person name="Land M."/>
            <person name="Hauser L."/>
            <person name="Markowitz V."/>
            <person name="Cheng J.-F."/>
            <person name="Hugenholtz P."/>
            <person name="Woyke T."/>
            <person name="Wu D."/>
            <person name="Spring S."/>
            <person name="Schneider S."/>
            <person name="Schroeder M."/>
            <person name="Klenk H.-P."/>
            <person name="Eisen J.A."/>
        </authorList>
    </citation>
    <scope>NUCLEOTIDE SEQUENCE [LARGE SCALE GENOMIC DNA]</scope>
    <source>
        <strain evidence="5">ATCC 35705 / DSM 5219 / SLP</strain>
    </source>
</reference>
<feature type="site" description="Important for substrate specificity" evidence="3">
    <location>
        <position position="12"/>
    </location>
</feature>
<evidence type="ECO:0000256" key="1">
    <source>
        <dbReference type="ARBA" id="ARBA00001968"/>
    </source>
</evidence>
<dbReference type="GeneID" id="8983784"/>
<feature type="site" description="Important for substrate specificity" evidence="3">
    <location>
        <position position="71"/>
    </location>
</feature>
<dbReference type="Gene3D" id="3.90.950.10">
    <property type="match status" value="1"/>
</dbReference>
<keyword evidence="5" id="KW-1185">Reference proteome</keyword>
<evidence type="ECO:0000256" key="2">
    <source>
        <dbReference type="ARBA" id="ARBA00022801"/>
    </source>
</evidence>
<proteinExistence type="inferred from homology"/>
<comment type="similarity">
    <text evidence="3">Belongs to the Maf family. YhdE subfamily.</text>
</comment>
<evidence type="ECO:0000313" key="5">
    <source>
        <dbReference type="Proteomes" id="UP000001059"/>
    </source>
</evidence>
<dbReference type="EC" id="3.6.1.9" evidence="3"/>
<dbReference type="InterPro" id="IPR029001">
    <property type="entry name" value="ITPase-like_fam"/>
</dbReference>
<comment type="catalytic activity">
    <reaction evidence="3">
        <text>dTTP + H2O = dTMP + diphosphate + H(+)</text>
        <dbReference type="Rhea" id="RHEA:28534"/>
        <dbReference type="ChEBI" id="CHEBI:15377"/>
        <dbReference type="ChEBI" id="CHEBI:15378"/>
        <dbReference type="ChEBI" id="CHEBI:33019"/>
        <dbReference type="ChEBI" id="CHEBI:37568"/>
        <dbReference type="ChEBI" id="CHEBI:63528"/>
        <dbReference type="EC" id="3.6.1.9"/>
    </reaction>
</comment>
<comment type="subcellular location">
    <subcellularLocation>
        <location evidence="3">Cytoplasm</location>
    </subcellularLocation>
</comment>
<dbReference type="GO" id="GO:0036221">
    <property type="term" value="F:UTP diphosphatase activity"/>
    <property type="evidence" value="ECO:0007669"/>
    <property type="project" value="RHEA"/>
</dbReference>
<dbReference type="EMBL" id="CP001994">
    <property type="protein sequence ID" value="ADE37103.1"/>
    <property type="molecule type" value="Genomic_DNA"/>
</dbReference>
<dbReference type="NCBIfam" id="NF010945">
    <property type="entry name" value="PRK14365.1"/>
    <property type="match status" value="1"/>
</dbReference>
<keyword evidence="3" id="KW-0546">Nucleotide metabolism</keyword>
<comment type="caution">
    <text evidence="3">Lacks conserved residue(s) required for the propagation of feature annotation.</text>
</comment>
<dbReference type="SUPFAM" id="SSF52972">
    <property type="entry name" value="ITPase-like"/>
    <property type="match status" value="1"/>
</dbReference>
<organism evidence="4 5">
    <name type="scientific">Methanohalophilus mahii (strain ATCC 35705 / DSM 5219 / SLP)</name>
    <dbReference type="NCBI Taxonomy" id="547558"/>
    <lineage>
        <taxon>Archaea</taxon>
        <taxon>Methanobacteriati</taxon>
        <taxon>Methanobacteriota</taxon>
        <taxon>Stenosarchaea group</taxon>
        <taxon>Methanomicrobia</taxon>
        <taxon>Methanosarcinales</taxon>
        <taxon>Methanosarcinaceae</taxon>
        <taxon>Methanohalophilus</taxon>
    </lineage>
</organism>
<feature type="active site" description="Proton acceptor" evidence="3">
    <location>
        <position position="70"/>
    </location>
</feature>
<dbReference type="Proteomes" id="UP000001059">
    <property type="component" value="Chromosome"/>
</dbReference>
<dbReference type="PIRSF" id="PIRSF006305">
    <property type="entry name" value="Maf"/>
    <property type="match status" value="1"/>
</dbReference>
<gene>
    <name evidence="4" type="ordered locus">Mmah_1607</name>
</gene>
<dbReference type="KEGG" id="mmh:Mmah_1607"/>
<comment type="catalytic activity">
    <reaction evidence="3">
        <text>UTP + H2O = UMP + diphosphate + H(+)</text>
        <dbReference type="Rhea" id="RHEA:29395"/>
        <dbReference type="ChEBI" id="CHEBI:15377"/>
        <dbReference type="ChEBI" id="CHEBI:15378"/>
        <dbReference type="ChEBI" id="CHEBI:33019"/>
        <dbReference type="ChEBI" id="CHEBI:46398"/>
        <dbReference type="ChEBI" id="CHEBI:57865"/>
        <dbReference type="EC" id="3.6.1.9"/>
    </reaction>
</comment>
<dbReference type="OrthoDB" id="45223at2157"/>